<dbReference type="FunFam" id="3.40.50.1820:FF:000188">
    <property type="entry name" value="putative lipase ROG1 isoform X1"/>
    <property type="match status" value="1"/>
</dbReference>
<dbReference type="InterPro" id="IPR007751">
    <property type="entry name" value="DUF676_lipase-like"/>
</dbReference>
<feature type="region of interest" description="Disordered" evidence="1">
    <location>
        <begin position="1"/>
        <end position="20"/>
    </location>
</feature>
<keyword evidence="4" id="KW-1185">Reference proteome</keyword>
<dbReference type="EMBL" id="KZ452027">
    <property type="protein sequence ID" value="PKA50220.1"/>
    <property type="molecule type" value="Genomic_DNA"/>
</dbReference>
<evidence type="ECO:0000313" key="3">
    <source>
        <dbReference type="EMBL" id="PKA50220.1"/>
    </source>
</evidence>
<name>A0A2I0A3V2_9ASPA</name>
<dbReference type="Proteomes" id="UP000236161">
    <property type="component" value="Unassembled WGS sequence"/>
</dbReference>
<dbReference type="OrthoDB" id="273452at2759"/>
<accession>A0A2I0A3V2</accession>
<dbReference type="Pfam" id="PF05057">
    <property type="entry name" value="DUF676"/>
    <property type="match status" value="1"/>
</dbReference>
<dbReference type="PANTHER" id="PTHR12482">
    <property type="entry name" value="LIPASE ROG1-RELATED-RELATED"/>
    <property type="match status" value="1"/>
</dbReference>
<dbReference type="InterPro" id="IPR044294">
    <property type="entry name" value="Lipase-like"/>
</dbReference>
<sequence length="292" mass="32503">MSMRQEAMSDGGEDDVNSELSAGGGMDMWSSCAEYFPSVPDHLVVMVHGILGSTTDWQFGASQFVKSFSDKIMIHCSECNMYKLTLDGVDVMGERLTKEVASVINSRSELMKISFVAHSVGGLIVRYAIGRLYRPPGEKLQESSDNLNKDDTKGTIYGLEAMNFITVATPHLGSRGNGQVPFLFGFTSIENIVSRVVHWILGRTGRHLFLTDDDDGEPPLLLKMVNDSTGLYFWSALQSFKRRVVYANAGCDQIVGWRTSSIRRKSELPKVRYSLNDEHNNSSFVFVKATLF</sequence>
<dbReference type="PANTHER" id="PTHR12482:SF14">
    <property type="entry name" value="LIPASE YOR059C ISOFORM X1"/>
    <property type="match status" value="1"/>
</dbReference>
<reference evidence="3 4" key="1">
    <citation type="journal article" date="2017" name="Nature">
        <title>The Apostasia genome and the evolution of orchids.</title>
        <authorList>
            <person name="Zhang G.Q."/>
            <person name="Liu K.W."/>
            <person name="Li Z."/>
            <person name="Lohaus R."/>
            <person name="Hsiao Y.Y."/>
            <person name="Niu S.C."/>
            <person name="Wang J.Y."/>
            <person name="Lin Y.C."/>
            <person name="Xu Q."/>
            <person name="Chen L.J."/>
            <person name="Yoshida K."/>
            <person name="Fujiwara S."/>
            <person name="Wang Z.W."/>
            <person name="Zhang Y.Q."/>
            <person name="Mitsuda N."/>
            <person name="Wang M."/>
            <person name="Liu G.H."/>
            <person name="Pecoraro L."/>
            <person name="Huang H.X."/>
            <person name="Xiao X.J."/>
            <person name="Lin M."/>
            <person name="Wu X.Y."/>
            <person name="Wu W.L."/>
            <person name="Chen Y.Y."/>
            <person name="Chang S.B."/>
            <person name="Sakamoto S."/>
            <person name="Ohme-Takagi M."/>
            <person name="Yagi M."/>
            <person name="Zeng S.J."/>
            <person name="Shen C.Y."/>
            <person name="Yeh C.M."/>
            <person name="Luo Y.B."/>
            <person name="Tsai W.C."/>
            <person name="Van de Peer Y."/>
            <person name="Liu Z.J."/>
        </authorList>
    </citation>
    <scope>NUCLEOTIDE SEQUENCE [LARGE SCALE GENOMIC DNA]</scope>
    <source>
        <strain evidence="4">cv. Shenzhen</strain>
        <tissue evidence="3">Stem</tissue>
    </source>
</reference>
<evidence type="ECO:0000259" key="2">
    <source>
        <dbReference type="Pfam" id="PF05057"/>
    </source>
</evidence>
<organism evidence="3 4">
    <name type="scientific">Apostasia shenzhenica</name>
    <dbReference type="NCBI Taxonomy" id="1088818"/>
    <lineage>
        <taxon>Eukaryota</taxon>
        <taxon>Viridiplantae</taxon>
        <taxon>Streptophyta</taxon>
        <taxon>Embryophyta</taxon>
        <taxon>Tracheophyta</taxon>
        <taxon>Spermatophyta</taxon>
        <taxon>Magnoliopsida</taxon>
        <taxon>Liliopsida</taxon>
        <taxon>Asparagales</taxon>
        <taxon>Orchidaceae</taxon>
        <taxon>Apostasioideae</taxon>
        <taxon>Apostasia</taxon>
    </lineage>
</organism>
<gene>
    <name evidence="3" type="ORF">AXF42_Ash017814</name>
</gene>
<feature type="domain" description="DUF676" evidence="2">
    <location>
        <begin position="40"/>
        <end position="259"/>
    </location>
</feature>
<evidence type="ECO:0000313" key="4">
    <source>
        <dbReference type="Proteomes" id="UP000236161"/>
    </source>
</evidence>
<dbReference type="Gene3D" id="3.40.50.1820">
    <property type="entry name" value="alpha/beta hydrolase"/>
    <property type="match status" value="1"/>
</dbReference>
<dbReference type="InterPro" id="IPR029058">
    <property type="entry name" value="AB_hydrolase_fold"/>
</dbReference>
<evidence type="ECO:0000256" key="1">
    <source>
        <dbReference type="SAM" id="MobiDB-lite"/>
    </source>
</evidence>
<protein>
    <recommendedName>
        <fullName evidence="2">DUF676 domain-containing protein</fullName>
    </recommendedName>
</protein>
<dbReference type="SUPFAM" id="SSF53474">
    <property type="entry name" value="alpha/beta-Hydrolases"/>
    <property type="match status" value="1"/>
</dbReference>
<proteinExistence type="predicted"/>
<dbReference type="AlphaFoldDB" id="A0A2I0A3V2"/>